<feature type="domain" description="S1 motif" evidence="8">
    <location>
        <begin position="105"/>
        <end position="185"/>
    </location>
</feature>
<evidence type="ECO:0000256" key="6">
    <source>
        <dbReference type="ARBA" id="ARBA00023242"/>
    </source>
</evidence>
<dbReference type="SMART" id="SM00316">
    <property type="entry name" value="S1"/>
    <property type="match status" value="1"/>
</dbReference>
<dbReference type="GO" id="GO:0000176">
    <property type="term" value="C:nuclear exosome (RNase complex)"/>
    <property type="evidence" value="ECO:0007669"/>
    <property type="project" value="UniProtKB-ARBA"/>
</dbReference>
<evidence type="ECO:0000313" key="9">
    <source>
        <dbReference type="EMBL" id="EPE34181.1"/>
    </source>
</evidence>
<sequence length="339" mass="36865">MAITIHAPAPAVLPYKTADSSDEDSDDGGADLQGDINMRPSKRARHYREDIVTPGEVVTDEDQWMRGHGTYHNHAREIIATVAGTVQKTNKLLSVRPLRARYTPEIGDLVVGRIVEVQSKKWRVDVGAPVLASLPLSAINLPGGILRKRTETDELQIRTFFSEGDLLVAEVQSLYQDGSASLHTRSLKYGKLRNGVFMSISGTGGGGGVVRARRQLWTIDTMNGGGKVDVILGVNGYVWINKHIEVAGGETAITRMEESVSATVYSSQNDSIAPETRKEIARIRGVITLLVEEGLRVDEDMVMKGYEAALLVDSEEDGETNVFLGGEQGKLVLKQLSGV</sequence>
<keyword evidence="10" id="KW-1185">Reference proteome</keyword>
<dbReference type="EMBL" id="KE145357">
    <property type="protein sequence ID" value="EPE34181.1"/>
    <property type="molecule type" value="Genomic_DNA"/>
</dbReference>
<dbReference type="GO" id="GO:0000177">
    <property type="term" value="C:cytoplasmic exosome (RNase complex)"/>
    <property type="evidence" value="ECO:0007669"/>
    <property type="project" value="TreeGrafter"/>
</dbReference>
<evidence type="ECO:0000256" key="5">
    <source>
        <dbReference type="ARBA" id="ARBA00022884"/>
    </source>
</evidence>
<dbReference type="Pfam" id="PF14382">
    <property type="entry name" value="ECR1_N"/>
    <property type="match status" value="1"/>
</dbReference>
<dbReference type="RefSeq" id="XP_008079333.1">
    <property type="nucleotide sequence ID" value="XM_008081142.1"/>
</dbReference>
<reference evidence="9 10" key="1">
    <citation type="journal article" date="2013" name="BMC Genomics">
        <title>Genomics-driven discovery of the pneumocandin biosynthetic gene cluster in the fungus Glarea lozoyensis.</title>
        <authorList>
            <person name="Chen L."/>
            <person name="Yue Q."/>
            <person name="Zhang X."/>
            <person name="Xiang M."/>
            <person name="Wang C."/>
            <person name="Li S."/>
            <person name="Che Y."/>
            <person name="Ortiz-Lopez F.J."/>
            <person name="Bills G.F."/>
            <person name="Liu X."/>
            <person name="An Z."/>
        </authorList>
    </citation>
    <scope>NUCLEOTIDE SEQUENCE [LARGE SCALE GENOMIC DNA]</scope>
    <source>
        <strain evidence="10">ATCC 20868 / MF5171</strain>
    </source>
</reference>
<evidence type="ECO:0000256" key="4">
    <source>
        <dbReference type="ARBA" id="ARBA00022835"/>
    </source>
</evidence>
<dbReference type="Pfam" id="PF15985">
    <property type="entry name" value="KH_6"/>
    <property type="match status" value="1"/>
</dbReference>
<dbReference type="SUPFAM" id="SSF54791">
    <property type="entry name" value="Eukaryotic type KH-domain (KH-domain type I)"/>
    <property type="match status" value="1"/>
</dbReference>
<dbReference type="Pfam" id="PF21266">
    <property type="entry name" value="S1_RRP4"/>
    <property type="match status" value="1"/>
</dbReference>
<evidence type="ECO:0000313" key="10">
    <source>
        <dbReference type="Proteomes" id="UP000016922"/>
    </source>
</evidence>
<keyword evidence="3" id="KW-0698">rRNA processing</keyword>
<dbReference type="PANTHER" id="PTHR21321">
    <property type="entry name" value="PNAS-3 RELATED"/>
    <property type="match status" value="1"/>
</dbReference>
<comment type="subcellular location">
    <subcellularLocation>
        <location evidence="1">Nucleus</location>
    </subcellularLocation>
</comment>
<protein>
    <submittedName>
        <fullName evidence="9">Nucleic acid-binding protein</fullName>
    </submittedName>
</protein>
<dbReference type="eggNOG" id="KOG3013">
    <property type="taxonomic scope" value="Eukaryota"/>
</dbReference>
<gene>
    <name evidence="9" type="ORF">GLAREA_07194</name>
</gene>
<dbReference type="GO" id="GO:0003723">
    <property type="term" value="F:RNA binding"/>
    <property type="evidence" value="ECO:0007669"/>
    <property type="project" value="UniProtKB-KW"/>
</dbReference>
<dbReference type="Proteomes" id="UP000016922">
    <property type="component" value="Unassembled WGS sequence"/>
</dbReference>
<dbReference type="SUPFAM" id="SSF110324">
    <property type="entry name" value="Ribosomal L27 protein-like"/>
    <property type="match status" value="1"/>
</dbReference>
<evidence type="ECO:0000256" key="7">
    <source>
        <dbReference type="SAM" id="MobiDB-lite"/>
    </source>
</evidence>
<dbReference type="GeneID" id="19466247"/>
<comment type="similarity">
    <text evidence="2">Belongs to the RRP4 family.</text>
</comment>
<dbReference type="PANTHER" id="PTHR21321:SF4">
    <property type="entry name" value="EXOSOME COMPLEX COMPONENT RRP4"/>
    <property type="match status" value="1"/>
</dbReference>
<dbReference type="SUPFAM" id="SSF50249">
    <property type="entry name" value="Nucleic acid-binding proteins"/>
    <property type="match status" value="1"/>
</dbReference>
<dbReference type="GO" id="GO:0071035">
    <property type="term" value="P:nuclear polyadenylation-dependent rRNA catabolic process"/>
    <property type="evidence" value="ECO:0007669"/>
    <property type="project" value="TreeGrafter"/>
</dbReference>
<dbReference type="GO" id="GO:0071038">
    <property type="term" value="P:TRAMP-dependent tRNA surveillance pathway"/>
    <property type="evidence" value="ECO:0007669"/>
    <property type="project" value="TreeGrafter"/>
</dbReference>
<dbReference type="HOGENOM" id="CLU_034114_0_0_1"/>
<dbReference type="GO" id="GO:0071034">
    <property type="term" value="P:CUT catabolic process"/>
    <property type="evidence" value="ECO:0007669"/>
    <property type="project" value="TreeGrafter"/>
</dbReference>
<dbReference type="GO" id="GO:0071051">
    <property type="term" value="P:poly(A)-dependent snoRNA 3'-end processing"/>
    <property type="evidence" value="ECO:0007669"/>
    <property type="project" value="TreeGrafter"/>
</dbReference>
<dbReference type="GO" id="GO:0000467">
    <property type="term" value="P:exonucleolytic trimming to generate mature 3'-end of 5.8S rRNA from tricistronic rRNA transcript (SSU-rRNA, 5.8S rRNA, LSU-rRNA)"/>
    <property type="evidence" value="ECO:0007669"/>
    <property type="project" value="TreeGrafter"/>
</dbReference>
<name>S3DQ42_GLAL2</name>
<feature type="region of interest" description="Disordered" evidence="7">
    <location>
        <begin position="14"/>
        <end position="40"/>
    </location>
</feature>
<dbReference type="STRING" id="1116229.S3DQ42"/>
<dbReference type="Gene3D" id="2.40.50.100">
    <property type="match status" value="1"/>
</dbReference>
<dbReference type="InterPro" id="IPR003029">
    <property type="entry name" value="S1_domain"/>
</dbReference>
<dbReference type="GO" id="GO:0071028">
    <property type="term" value="P:nuclear mRNA surveillance"/>
    <property type="evidence" value="ECO:0007669"/>
    <property type="project" value="UniProtKB-ARBA"/>
</dbReference>
<keyword evidence="6" id="KW-0539">Nucleus</keyword>
<dbReference type="InterPro" id="IPR048565">
    <property type="entry name" value="S1_RRP4"/>
</dbReference>
<dbReference type="OMA" id="GVNGFIW"/>
<dbReference type="InterPro" id="IPR025721">
    <property type="entry name" value="Exosome_cplx_N_dom"/>
</dbReference>
<evidence type="ECO:0000256" key="2">
    <source>
        <dbReference type="ARBA" id="ARBA00009155"/>
    </source>
</evidence>
<dbReference type="InterPro" id="IPR004088">
    <property type="entry name" value="KH_dom_type_1"/>
</dbReference>
<dbReference type="InterPro" id="IPR026699">
    <property type="entry name" value="Exosome_RNA_bind1/RRP40/RRP4"/>
</dbReference>
<organism evidence="9 10">
    <name type="scientific">Glarea lozoyensis (strain ATCC 20868 / MF5171)</name>
    <dbReference type="NCBI Taxonomy" id="1116229"/>
    <lineage>
        <taxon>Eukaryota</taxon>
        <taxon>Fungi</taxon>
        <taxon>Dikarya</taxon>
        <taxon>Ascomycota</taxon>
        <taxon>Pezizomycotina</taxon>
        <taxon>Leotiomycetes</taxon>
        <taxon>Helotiales</taxon>
        <taxon>Helotiaceae</taxon>
        <taxon>Glarea</taxon>
    </lineage>
</organism>
<evidence type="ECO:0000256" key="1">
    <source>
        <dbReference type="ARBA" id="ARBA00004123"/>
    </source>
</evidence>
<dbReference type="Gene3D" id="2.40.50.140">
    <property type="entry name" value="Nucleic acid-binding proteins"/>
    <property type="match status" value="1"/>
</dbReference>
<dbReference type="KEGG" id="glz:GLAREA_07194"/>
<evidence type="ECO:0000259" key="8">
    <source>
        <dbReference type="SMART" id="SM00316"/>
    </source>
</evidence>
<proteinExistence type="inferred from homology"/>
<dbReference type="CDD" id="cd05789">
    <property type="entry name" value="S1_Rrp4"/>
    <property type="match status" value="1"/>
</dbReference>
<dbReference type="FunFam" id="2.40.50.140:FF:000038">
    <property type="entry name" value="Exosome complex component RRP4"/>
    <property type="match status" value="1"/>
</dbReference>
<dbReference type="GO" id="GO:0034475">
    <property type="term" value="P:U4 snRNA 3'-end processing"/>
    <property type="evidence" value="ECO:0007669"/>
    <property type="project" value="TreeGrafter"/>
</dbReference>
<keyword evidence="4" id="KW-0271">Exosome</keyword>
<dbReference type="InterPro" id="IPR012340">
    <property type="entry name" value="NA-bd_OB-fold"/>
</dbReference>
<evidence type="ECO:0000256" key="3">
    <source>
        <dbReference type="ARBA" id="ARBA00022552"/>
    </source>
</evidence>
<dbReference type="OrthoDB" id="1650at2759"/>
<accession>S3DQ42</accession>
<dbReference type="InterPro" id="IPR036612">
    <property type="entry name" value="KH_dom_type_1_sf"/>
</dbReference>
<dbReference type="AlphaFoldDB" id="S3DQ42"/>
<feature type="compositionally biased region" description="Acidic residues" evidence="7">
    <location>
        <begin position="20"/>
        <end position="29"/>
    </location>
</feature>
<keyword evidence="5" id="KW-0694">RNA-binding</keyword>